<dbReference type="Gene3D" id="3.30.1330.80">
    <property type="entry name" value="Hypothetical protein, similar to alpha- acetolactate decarboxylase, domain 2"/>
    <property type="match status" value="1"/>
</dbReference>
<feature type="region of interest" description="Disordered" evidence="5">
    <location>
        <begin position="116"/>
        <end position="169"/>
    </location>
</feature>
<evidence type="ECO:0000313" key="8">
    <source>
        <dbReference type="Proteomes" id="UP000594263"/>
    </source>
</evidence>
<keyword evidence="1 4" id="KW-0805">Transcription regulation</keyword>
<keyword evidence="4" id="KW-0539">Nucleus</keyword>
<feature type="domain" description="PPC" evidence="6">
    <location>
        <begin position="1"/>
        <end position="127"/>
    </location>
</feature>
<dbReference type="AlphaFoldDB" id="A0A7N0R854"/>
<sequence length="196" mass="19893">MSFLHHGHRSVCILSANGTLSNVTLKHPATSGGTISYESQDAVQGRFEILSLSGSYLLTESDGQHRISGGLSVCLAGPDGRILGGGVAGALVAASPVQVIAGSFIAQSCKEAQVSHATQPMNAPPPNLAPTGATGAHSPSRGTVSESSAGPPSPLNLSHNSSNPQAMPCRGNEVTKIMTISSSPESQNLLMALDSI</sequence>
<dbReference type="InterPro" id="IPR005175">
    <property type="entry name" value="PPC_dom"/>
</dbReference>
<proteinExistence type="predicted"/>
<evidence type="ECO:0000259" key="6">
    <source>
        <dbReference type="PROSITE" id="PS51742"/>
    </source>
</evidence>
<evidence type="ECO:0000256" key="4">
    <source>
        <dbReference type="RuleBase" id="RU367031"/>
    </source>
</evidence>
<dbReference type="SUPFAM" id="SSF117856">
    <property type="entry name" value="AF0104/ALDC/Ptd012-like"/>
    <property type="match status" value="1"/>
</dbReference>
<dbReference type="Gramene" id="Kaladp0001s0080.1.v1.1">
    <property type="protein sequence ID" value="Kaladp0001s0080.1.v1.1"/>
    <property type="gene ID" value="Kaladp0001s0080.v1.1"/>
</dbReference>
<protein>
    <recommendedName>
        <fullName evidence="4">AT-hook motif nuclear-localized protein</fullName>
    </recommendedName>
</protein>
<evidence type="ECO:0000256" key="3">
    <source>
        <dbReference type="ARBA" id="ARBA00023163"/>
    </source>
</evidence>
<keyword evidence="2 4" id="KW-0238">DNA-binding</keyword>
<name>A0A7N0R854_KALFE</name>
<dbReference type="InterPro" id="IPR039605">
    <property type="entry name" value="AHL"/>
</dbReference>
<comment type="function">
    <text evidence="4">Transcription factor that specifically binds AT-rich DNA sequences related to the nuclear matrix attachment regions (MARs).</text>
</comment>
<evidence type="ECO:0000256" key="2">
    <source>
        <dbReference type="ARBA" id="ARBA00023125"/>
    </source>
</evidence>
<dbReference type="Proteomes" id="UP000594263">
    <property type="component" value="Unplaced"/>
</dbReference>
<reference evidence="7" key="1">
    <citation type="submission" date="2021-01" db="UniProtKB">
        <authorList>
            <consortium name="EnsemblPlants"/>
        </authorList>
    </citation>
    <scope>IDENTIFICATION</scope>
</reference>
<keyword evidence="3 4" id="KW-0804">Transcription</keyword>
<comment type="subcellular location">
    <subcellularLocation>
        <location evidence="4">Nucleus</location>
    </subcellularLocation>
</comment>
<dbReference type="GO" id="GO:0005634">
    <property type="term" value="C:nucleus"/>
    <property type="evidence" value="ECO:0007669"/>
    <property type="project" value="UniProtKB-SubCell"/>
</dbReference>
<dbReference type="PANTHER" id="PTHR31500">
    <property type="entry name" value="AT-HOOK MOTIF NUCLEAR-LOCALIZED PROTEIN 9"/>
    <property type="match status" value="1"/>
</dbReference>
<dbReference type="OMA" id="HENQICC"/>
<feature type="compositionally biased region" description="Low complexity" evidence="5">
    <location>
        <begin position="155"/>
        <end position="164"/>
    </location>
</feature>
<dbReference type="PANTHER" id="PTHR31500:SF57">
    <property type="entry name" value="AT-HOOK MOTIF NUCLEAR-LOCALIZED PROTEIN 10"/>
    <property type="match status" value="1"/>
</dbReference>
<dbReference type="PROSITE" id="PS51742">
    <property type="entry name" value="PPC"/>
    <property type="match status" value="1"/>
</dbReference>
<organism evidence="7 8">
    <name type="scientific">Kalanchoe fedtschenkoi</name>
    <name type="common">Lavender scallops</name>
    <name type="synonym">South American air plant</name>
    <dbReference type="NCBI Taxonomy" id="63787"/>
    <lineage>
        <taxon>Eukaryota</taxon>
        <taxon>Viridiplantae</taxon>
        <taxon>Streptophyta</taxon>
        <taxon>Embryophyta</taxon>
        <taxon>Tracheophyta</taxon>
        <taxon>Spermatophyta</taxon>
        <taxon>Magnoliopsida</taxon>
        <taxon>eudicotyledons</taxon>
        <taxon>Gunneridae</taxon>
        <taxon>Pentapetalae</taxon>
        <taxon>Saxifragales</taxon>
        <taxon>Crassulaceae</taxon>
        <taxon>Kalanchoe</taxon>
    </lineage>
</organism>
<evidence type="ECO:0000256" key="1">
    <source>
        <dbReference type="ARBA" id="ARBA00023015"/>
    </source>
</evidence>
<evidence type="ECO:0000313" key="7">
    <source>
        <dbReference type="EnsemblPlants" id="Kaladp0001s0080.1.v1.1"/>
    </source>
</evidence>
<dbReference type="Pfam" id="PF03479">
    <property type="entry name" value="PCC"/>
    <property type="match status" value="1"/>
</dbReference>
<dbReference type="GO" id="GO:0003680">
    <property type="term" value="F:minor groove of adenine-thymine-rich DNA binding"/>
    <property type="evidence" value="ECO:0007669"/>
    <property type="project" value="UniProtKB-UniRule"/>
</dbReference>
<comment type="domain">
    <text evidence="4">The PPC domain mediates interactions between AHL proteins.</text>
</comment>
<dbReference type="CDD" id="cd11378">
    <property type="entry name" value="DUF296"/>
    <property type="match status" value="1"/>
</dbReference>
<accession>A0A7N0R854</accession>
<evidence type="ECO:0000256" key="5">
    <source>
        <dbReference type="SAM" id="MobiDB-lite"/>
    </source>
</evidence>
<feature type="compositionally biased region" description="Polar residues" evidence="5">
    <location>
        <begin position="140"/>
        <end position="150"/>
    </location>
</feature>
<keyword evidence="8" id="KW-1185">Reference proteome</keyword>
<dbReference type="EnsemblPlants" id="Kaladp0001s0080.1.v1.1">
    <property type="protein sequence ID" value="Kaladp0001s0080.1.v1.1"/>
    <property type="gene ID" value="Kaladp0001s0080.v1.1"/>
</dbReference>